<keyword evidence="1 2" id="KW-0808">Transferase</keyword>
<keyword evidence="5" id="KW-1185">Reference proteome</keyword>
<gene>
    <name evidence="4" type="ORF">DK846_01310</name>
</gene>
<dbReference type="OrthoDB" id="9904at2157"/>
<comment type="caution">
    <text evidence="4">The sequence shown here is derived from an EMBL/GenBank/DDBJ whole genome shotgun (WGS) entry which is preliminary data.</text>
</comment>
<feature type="transmembrane region" description="Helical" evidence="3">
    <location>
        <begin position="30"/>
        <end position="49"/>
    </location>
</feature>
<keyword evidence="3" id="KW-1133">Transmembrane helix</keyword>
<dbReference type="EMBL" id="QGMY01000002">
    <property type="protein sequence ID" value="PWR73836.1"/>
    <property type="molecule type" value="Genomic_DNA"/>
</dbReference>
<dbReference type="PROSITE" id="PS00379">
    <property type="entry name" value="CDP_ALCOHOL_P_TRANSF"/>
    <property type="match status" value="1"/>
</dbReference>
<feature type="transmembrane region" description="Helical" evidence="3">
    <location>
        <begin position="92"/>
        <end position="113"/>
    </location>
</feature>
<reference evidence="4 5" key="1">
    <citation type="submission" date="2018-05" db="EMBL/GenBank/DDBJ databases">
        <title>Draft genome of Methanospirillum lacunae Ki8-1.</title>
        <authorList>
            <person name="Dueholm M.S."/>
            <person name="Nielsen P.H."/>
            <person name="Bakmann L.F."/>
            <person name="Otzen D.E."/>
        </authorList>
    </citation>
    <scope>NUCLEOTIDE SEQUENCE [LARGE SCALE GENOMIC DNA]</scope>
    <source>
        <strain evidence="4 5">Ki8-1</strain>
    </source>
</reference>
<feature type="transmembrane region" description="Helical" evidence="3">
    <location>
        <begin position="171"/>
        <end position="198"/>
    </location>
</feature>
<dbReference type="Gene3D" id="1.20.120.1760">
    <property type="match status" value="1"/>
</dbReference>
<dbReference type="GO" id="GO:0016020">
    <property type="term" value="C:membrane"/>
    <property type="evidence" value="ECO:0007669"/>
    <property type="project" value="InterPro"/>
</dbReference>
<dbReference type="InterPro" id="IPR048254">
    <property type="entry name" value="CDP_ALCOHOL_P_TRANSF_CS"/>
</dbReference>
<organism evidence="4 5">
    <name type="scientific">Methanospirillum lacunae</name>
    <dbReference type="NCBI Taxonomy" id="668570"/>
    <lineage>
        <taxon>Archaea</taxon>
        <taxon>Methanobacteriati</taxon>
        <taxon>Methanobacteriota</taxon>
        <taxon>Stenosarchaea group</taxon>
        <taxon>Methanomicrobia</taxon>
        <taxon>Methanomicrobiales</taxon>
        <taxon>Methanospirillaceae</taxon>
        <taxon>Methanospirillum</taxon>
    </lineage>
</organism>
<dbReference type="Proteomes" id="UP000245657">
    <property type="component" value="Unassembled WGS sequence"/>
</dbReference>
<dbReference type="GO" id="GO:0016780">
    <property type="term" value="F:phosphotransferase activity, for other substituted phosphate groups"/>
    <property type="evidence" value="ECO:0007669"/>
    <property type="project" value="InterPro"/>
</dbReference>
<dbReference type="InterPro" id="IPR000462">
    <property type="entry name" value="CDP-OH_P_trans"/>
</dbReference>
<proteinExistence type="inferred from homology"/>
<dbReference type="GeneID" id="97549166"/>
<dbReference type="AlphaFoldDB" id="A0A2V2N807"/>
<name>A0A2V2N807_9EURY</name>
<dbReference type="InterPro" id="IPR043130">
    <property type="entry name" value="CDP-OH_PTrfase_TM_dom"/>
</dbReference>
<evidence type="ECO:0000256" key="1">
    <source>
        <dbReference type="ARBA" id="ARBA00022679"/>
    </source>
</evidence>
<dbReference type="GO" id="GO:0008654">
    <property type="term" value="P:phospholipid biosynthetic process"/>
    <property type="evidence" value="ECO:0007669"/>
    <property type="project" value="InterPro"/>
</dbReference>
<evidence type="ECO:0000313" key="5">
    <source>
        <dbReference type="Proteomes" id="UP000245657"/>
    </source>
</evidence>
<accession>A0A2V2N807</accession>
<protein>
    <submittedName>
        <fullName evidence="4">CDP-alcohol phosphatidyltransferase</fullName>
    </submittedName>
</protein>
<evidence type="ECO:0000256" key="2">
    <source>
        <dbReference type="RuleBase" id="RU003750"/>
    </source>
</evidence>
<sequence length="210" mass="22931">MNITAFRYRFIGYVEPLSGIFLKFGISPNMITILSLLAGVACAVCYSMSAFLPGSILLFISAILDLVDGTVARRSGRETRFGAVFDWIADKYTDAVVIIGVGISAIPIITRIIPGPTTWDFAIVALAVTGSLMNTFIKPVTYAEIGFTERRDGKIEDPLEGVGFFGRPETLLILGLGGLVGYIWVSVIIIAICTNLSALERIIYLYRRYS</sequence>
<dbReference type="Pfam" id="PF01066">
    <property type="entry name" value="CDP-OH_P_transf"/>
    <property type="match status" value="1"/>
</dbReference>
<dbReference type="RefSeq" id="WP_109967116.1">
    <property type="nucleotide sequence ID" value="NZ_CP176093.1"/>
</dbReference>
<keyword evidence="3" id="KW-0812">Transmembrane</keyword>
<comment type="similarity">
    <text evidence="2">Belongs to the CDP-alcohol phosphatidyltransferase class-I family.</text>
</comment>
<evidence type="ECO:0000313" key="4">
    <source>
        <dbReference type="EMBL" id="PWR73836.1"/>
    </source>
</evidence>
<evidence type="ECO:0000256" key="3">
    <source>
        <dbReference type="SAM" id="Phobius"/>
    </source>
</evidence>
<keyword evidence="3" id="KW-0472">Membrane</keyword>